<dbReference type="PANTHER" id="PTHR48041:SF63">
    <property type="entry name" value="EARLY GENE AT 23, ISOFORM C"/>
    <property type="match status" value="1"/>
</dbReference>
<dbReference type="SUPFAM" id="SSF52540">
    <property type="entry name" value="P-loop containing nucleoside triphosphate hydrolases"/>
    <property type="match status" value="1"/>
</dbReference>
<dbReference type="PANTHER" id="PTHR48041">
    <property type="entry name" value="ABC TRANSPORTER G FAMILY MEMBER 28"/>
    <property type="match status" value="1"/>
</dbReference>
<dbReference type="eggNOG" id="KOG0061">
    <property type="taxonomic scope" value="Eukaryota"/>
</dbReference>
<sequence length="75" mass="8064">VMDLLSITKCADTIMGSAMKRGISGGEKKRVNIGCELLTDPSVILLDEPTSGLDSSTAYSLMKTMKEIARLDNKT</sequence>
<dbReference type="RefSeq" id="XP_014145238.1">
    <property type="nucleotide sequence ID" value="XM_014289763.1"/>
</dbReference>
<feature type="domain" description="ABC transporter" evidence="6">
    <location>
        <begin position="2"/>
        <end position="51"/>
    </location>
</feature>
<protein>
    <recommendedName>
        <fullName evidence="6">ABC transporter domain-containing protein</fullName>
    </recommendedName>
</protein>
<evidence type="ECO:0000256" key="3">
    <source>
        <dbReference type="ARBA" id="ARBA00022692"/>
    </source>
</evidence>
<dbReference type="InterPro" id="IPR003439">
    <property type="entry name" value="ABC_transporter-like_ATP-bd"/>
</dbReference>
<keyword evidence="4" id="KW-1133">Transmembrane helix</keyword>
<comment type="subcellular location">
    <subcellularLocation>
        <location evidence="1">Membrane</location>
        <topology evidence="1">Multi-pass membrane protein</topology>
    </subcellularLocation>
</comment>
<dbReference type="GO" id="GO:0016887">
    <property type="term" value="F:ATP hydrolysis activity"/>
    <property type="evidence" value="ECO:0007669"/>
    <property type="project" value="InterPro"/>
</dbReference>
<dbReference type="GO" id="GO:0042626">
    <property type="term" value="F:ATPase-coupled transmembrane transporter activity"/>
    <property type="evidence" value="ECO:0007669"/>
    <property type="project" value="TreeGrafter"/>
</dbReference>
<keyword evidence="3" id="KW-0812">Transmembrane</keyword>
<keyword evidence="5" id="KW-0472">Membrane</keyword>
<evidence type="ECO:0000256" key="1">
    <source>
        <dbReference type="ARBA" id="ARBA00004141"/>
    </source>
</evidence>
<evidence type="ECO:0000256" key="5">
    <source>
        <dbReference type="ARBA" id="ARBA00023136"/>
    </source>
</evidence>
<dbReference type="InterPro" id="IPR050352">
    <property type="entry name" value="ABCG_transporters"/>
</dbReference>
<feature type="non-terminal residue" evidence="7">
    <location>
        <position position="75"/>
    </location>
</feature>
<feature type="non-terminal residue" evidence="7">
    <location>
        <position position="1"/>
    </location>
</feature>
<evidence type="ECO:0000313" key="7">
    <source>
        <dbReference type="EMBL" id="KNC71336.1"/>
    </source>
</evidence>
<dbReference type="InterPro" id="IPR027417">
    <property type="entry name" value="P-loop_NTPase"/>
</dbReference>
<dbReference type="Pfam" id="PF00005">
    <property type="entry name" value="ABC_tran"/>
    <property type="match status" value="1"/>
</dbReference>
<dbReference type="GO" id="GO:0005886">
    <property type="term" value="C:plasma membrane"/>
    <property type="evidence" value="ECO:0007669"/>
    <property type="project" value="TreeGrafter"/>
</dbReference>
<gene>
    <name evidence="7" type="ORF">SARC_16127</name>
</gene>
<evidence type="ECO:0000313" key="8">
    <source>
        <dbReference type="Proteomes" id="UP000054560"/>
    </source>
</evidence>
<dbReference type="GO" id="GO:0005524">
    <property type="term" value="F:ATP binding"/>
    <property type="evidence" value="ECO:0007669"/>
    <property type="project" value="InterPro"/>
</dbReference>
<evidence type="ECO:0000259" key="6">
    <source>
        <dbReference type="Pfam" id="PF00005"/>
    </source>
</evidence>
<dbReference type="GeneID" id="25916631"/>
<reference evidence="7 8" key="1">
    <citation type="submission" date="2011-02" db="EMBL/GenBank/DDBJ databases">
        <title>The Genome Sequence of Sphaeroforma arctica JP610.</title>
        <authorList>
            <consortium name="The Broad Institute Genome Sequencing Platform"/>
            <person name="Russ C."/>
            <person name="Cuomo C."/>
            <person name="Young S.K."/>
            <person name="Zeng Q."/>
            <person name="Gargeya S."/>
            <person name="Alvarado L."/>
            <person name="Berlin A."/>
            <person name="Chapman S.B."/>
            <person name="Chen Z."/>
            <person name="Freedman E."/>
            <person name="Gellesch M."/>
            <person name="Goldberg J."/>
            <person name="Griggs A."/>
            <person name="Gujja S."/>
            <person name="Heilman E."/>
            <person name="Heiman D."/>
            <person name="Howarth C."/>
            <person name="Mehta T."/>
            <person name="Neiman D."/>
            <person name="Pearson M."/>
            <person name="Roberts A."/>
            <person name="Saif S."/>
            <person name="Shea T."/>
            <person name="Shenoy N."/>
            <person name="Sisk P."/>
            <person name="Stolte C."/>
            <person name="Sykes S."/>
            <person name="White J."/>
            <person name="Yandava C."/>
            <person name="Burger G."/>
            <person name="Gray M.W."/>
            <person name="Holland P.W.H."/>
            <person name="King N."/>
            <person name="Lang F.B.F."/>
            <person name="Roger A.J."/>
            <person name="Ruiz-Trillo I."/>
            <person name="Haas B."/>
            <person name="Nusbaum C."/>
            <person name="Birren B."/>
        </authorList>
    </citation>
    <scope>NUCLEOTIDE SEQUENCE [LARGE SCALE GENOMIC DNA]</scope>
    <source>
        <strain evidence="7 8">JP610</strain>
    </source>
</reference>
<evidence type="ECO:0000256" key="4">
    <source>
        <dbReference type="ARBA" id="ARBA00022989"/>
    </source>
</evidence>
<dbReference type="EMBL" id="KQ249008">
    <property type="protein sequence ID" value="KNC71336.1"/>
    <property type="molecule type" value="Genomic_DNA"/>
</dbReference>
<evidence type="ECO:0000256" key="2">
    <source>
        <dbReference type="ARBA" id="ARBA00022448"/>
    </source>
</evidence>
<name>A0A0L0F3Z4_9EUKA</name>
<dbReference type="Gene3D" id="3.40.50.300">
    <property type="entry name" value="P-loop containing nucleotide triphosphate hydrolases"/>
    <property type="match status" value="1"/>
</dbReference>
<dbReference type="Proteomes" id="UP000054560">
    <property type="component" value="Unassembled WGS sequence"/>
</dbReference>
<accession>A0A0L0F3Z4</accession>
<organism evidence="7 8">
    <name type="scientific">Sphaeroforma arctica JP610</name>
    <dbReference type="NCBI Taxonomy" id="667725"/>
    <lineage>
        <taxon>Eukaryota</taxon>
        <taxon>Ichthyosporea</taxon>
        <taxon>Ichthyophonida</taxon>
        <taxon>Sphaeroforma</taxon>
    </lineage>
</organism>
<dbReference type="OrthoDB" id="66620at2759"/>
<keyword evidence="2" id="KW-0813">Transport</keyword>
<dbReference type="AlphaFoldDB" id="A0A0L0F3Z4"/>
<dbReference type="STRING" id="667725.A0A0L0F3Z4"/>
<proteinExistence type="predicted"/>
<keyword evidence="8" id="KW-1185">Reference proteome</keyword>